<dbReference type="RefSeq" id="WP_020002057.1">
    <property type="nucleotide sequence ID" value="NZ_CP192217.1"/>
</dbReference>
<proteinExistence type="predicted"/>
<accession>A0A8G2C879</accession>
<name>A0A8G2C879_9BACT</name>
<gene>
    <name evidence="3" type="ORF">SAMN05660830_00944</name>
</gene>
<organism evidence="3 4">
    <name type="scientific">Halodesulfovibrio aestuarii</name>
    <dbReference type="NCBI Taxonomy" id="126333"/>
    <lineage>
        <taxon>Bacteria</taxon>
        <taxon>Pseudomonadati</taxon>
        <taxon>Thermodesulfobacteriota</taxon>
        <taxon>Desulfovibrionia</taxon>
        <taxon>Desulfovibrionales</taxon>
        <taxon>Desulfovibrionaceae</taxon>
        <taxon>Halodesulfovibrio</taxon>
    </lineage>
</organism>
<reference evidence="3 4" key="1">
    <citation type="submission" date="2016-11" db="EMBL/GenBank/DDBJ databases">
        <authorList>
            <person name="Varghese N."/>
            <person name="Submissions S."/>
        </authorList>
    </citation>
    <scope>NUCLEOTIDE SEQUENCE [LARGE SCALE GENOMIC DNA]</scope>
    <source>
        <strain evidence="3 4">DSM 17919</strain>
    </source>
</reference>
<dbReference type="Proteomes" id="UP000184001">
    <property type="component" value="Unassembled WGS sequence"/>
</dbReference>
<evidence type="ECO:0000313" key="4">
    <source>
        <dbReference type="Proteomes" id="UP000184001"/>
    </source>
</evidence>
<sequence>MQTQFSRSAKRYIAAFIAIFLLPSLSFAQGSTNLEAPAPATQEQAAVIEEAVAEAAVPQVLDPRAELDELISIYNGEGKGALFLEKQDQGQIFYTVSRARVKVSADHPDWANFRTMAFEEAYLKAQAEYMKFLGVSVRAAALQSIKEDPTMPEFTREELGSTNKFEEILEKAVAVVGSKLDNMLSENGIDPEKFKALPREKKKELLRNTIEKRTVTTASAELSGMIPVQTFEANNSEGRHEVAVAVVASPKFKSWISSIIANKGDLRPNPRKVGGPSVRSIVGNKPAALFQQFGIRRIYNQDGYPVLVSYGQAGNAYTGTDYDERAEGREMAMRHADAQAYANFAFLFKSHGMFSQDAGRKEVEKTVGTVEQQADGSIFSSKERSKEFISTLNQTINAKGCIKNLPGVRKLTSWTYKHPEYNQEIVGVIYTWSPQSSKLATDLKKTVTAKKTAAAPHAKKQVSPNAVMGQEMMDVDDF</sequence>
<feature type="chain" id="PRO_5034241679" description="DUF6844 domain-containing protein" evidence="1">
    <location>
        <begin position="29"/>
        <end position="478"/>
    </location>
</feature>
<feature type="signal peptide" evidence="1">
    <location>
        <begin position="1"/>
        <end position="28"/>
    </location>
</feature>
<dbReference type="EMBL" id="FQZR01000002">
    <property type="protein sequence ID" value="SHI77490.1"/>
    <property type="molecule type" value="Genomic_DNA"/>
</dbReference>
<keyword evidence="1" id="KW-0732">Signal</keyword>
<dbReference type="Pfam" id="PF20891">
    <property type="entry name" value="DUF6844"/>
    <property type="match status" value="1"/>
</dbReference>
<comment type="caution">
    <text evidence="3">The sequence shown here is derived from an EMBL/GenBank/DDBJ whole genome shotgun (WGS) entry which is preliminary data.</text>
</comment>
<evidence type="ECO:0000313" key="3">
    <source>
        <dbReference type="EMBL" id="SHI77490.1"/>
    </source>
</evidence>
<feature type="domain" description="DUF6844" evidence="2">
    <location>
        <begin position="166"/>
        <end position="259"/>
    </location>
</feature>
<evidence type="ECO:0000256" key="1">
    <source>
        <dbReference type="SAM" id="SignalP"/>
    </source>
</evidence>
<dbReference type="InterPro" id="IPR049286">
    <property type="entry name" value="DUF6844"/>
</dbReference>
<protein>
    <recommendedName>
        <fullName evidence="2">DUF6844 domain-containing protein</fullName>
    </recommendedName>
</protein>
<dbReference type="AlphaFoldDB" id="A0A8G2C879"/>
<evidence type="ECO:0000259" key="2">
    <source>
        <dbReference type="Pfam" id="PF20891"/>
    </source>
</evidence>